<gene>
    <name evidence="2" type="ORF">A2Z78_00720</name>
</gene>
<sequence>MEVIREFLRPNKWKIGLFPLVIIFAVSFIIMAESSFGTWANKPMDYYLFTIPLILPFSLGGIMEEIGILELNWLTALVSLFLTLFYWYFLACLIYFVINKIKVKPK</sequence>
<dbReference type="Proteomes" id="UP000176752">
    <property type="component" value="Unassembled WGS sequence"/>
</dbReference>
<proteinExistence type="predicted"/>
<dbReference type="EMBL" id="MHLV01000033">
    <property type="protein sequence ID" value="OGZ17321.1"/>
    <property type="molecule type" value="Genomic_DNA"/>
</dbReference>
<comment type="caution">
    <text evidence="2">The sequence shown here is derived from an EMBL/GenBank/DDBJ whole genome shotgun (WGS) entry which is preliminary data.</text>
</comment>
<name>A0A1G2DWB6_9BACT</name>
<feature type="transmembrane region" description="Helical" evidence="1">
    <location>
        <begin position="44"/>
        <end position="62"/>
    </location>
</feature>
<reference evidence="2 3" key="1">
    <citation type="journal article" date="2016" name="Nat. Commun.">
        <title>Thousands of microbial genomes shed light on interconnected biogeochemical processes in an aquifer system.</title>
        <authorList>
            <person name="Anantharaman K."/>
            <person name="Brown C.T."/>
            <person name="Hug L.A."/>
            <person name="Sharon I."/>
            <person name="Castelle C.J."/>
            <person name="Probst A.J."/>
            <person name="Thomas B.C."/>
            <person name="Singh A."/>
            <person name="Wilkins M.J."/>
            <person name="Karaoz U."/>
            <person name="Brodie E.L."/>
            <person name="Williams K.H."/>
            <person name="Hubbard S.S."/>
            <person name="Banfield J.F."/>
        </authorList>
    </citation>
    <scope>NUCLEOTIDE SEQUENCE [LARGE SCALE GENOMIC DNA]</scope>
</reference>
<feature type="transmembrane region" description="Helical" evidence="1">
    <location>
        <begin position="74"/>
        <end position="98"/>
    </location>
</feature>
<feature type="transmembrane region" description="Helical" evidence="1">
    <location>
        <begin position="15"/>
        <end position="32"/>
    </location>
</feature>
<dbReference type="AlphaFoldDB" id="A0A1G2DWB6"/>
<dbReference type="STRING" id="1801660.A2Z78_00720"/>
<protein>
    <submittedName>
        <fullName evidence="2">Uncharacterized protein</fullName>
    </submittedName>
</protein>
<accession>A0A1G2DWB6</accession>
<evidence type="ECO:0000313" key="3">
    <source>
        <dbReference type="Proteomes" id="UP000176752"/>
    </source>
</evidence>
<evidence type="ECO:0000256" key="1">
    <source>
        <dbReference type="SAM" id="Phobius"/>
    </source>
</evidence>
<organism evidence="2 3">
    <name type="scientific">Candidatus Nealsonbacteria bacterium RBG_13_36_15</name>
    <dbReference type="NCBI Taxonomy" id="1801660"/>
    <lineage>
        <taxon>Bacteria</taxon>
        <taxon>Candidatus Nealsoniibacteriota</taxon>
    </lineage>
</organism>
<keyword evidence="1" id="KW-0472">Membrane</keyword>
<evidence type="ECO:0000313" key="2">
    <source>
        <dbReference type="EMBL" id="OGZ17321.1"/>
    </source>
</evidence>
<keyword evidence="1" id="KW-0812">Transmembrane</keyword>
<keyword evidence="1" id="KW-1133">Transmembrane helix</keyword>